<keyword evidence="3" id="KW-1185">Reference proteome</keyword>
<keyword evidence="2" id="KW-0238">DNA-binding</keyword>
<dbReference type="InterPro" id="IPR010896">
    <property type="entry name" value="NUMOD1"/>
</dbReference>
<organism evidence="2 3">
    <name type="scientific">Gaoshiqia sediminis</name>
    <dbReference type="NCBI Taxonomy" id="2986998"/>
    <lineage>
        <taxon>Bacteria</taxon>
        <taxon>Pseudomonadati</taxon>
        <taxon>Bacteroidota</taxon>
        <taxon>Bacteroidia</taxon>
        <taxon>Marinilabiliales</taxon>
        <taxon>Prolixibacteraceae</taxon>
        <taxon>Gaoshiqia</taxon>
    </lineage>
</organism>
<dbReference type="InterPro" id="IPR036388">
    <property type="entry name" value="WH-like_DNA-bd_sf"/>
</dbReference>
<dbReference type="Proteomes" id="UP001163821">
    <property type="component" value="Unassembled WGS sequence"/>
</dbReference>
<comment type="caution">
    <text evidence="2">The sequence shown here is derived from an EMBL/GenBank/DDBJ whole genome shotgun (WGS) entry which is preliminary data.</text>
</comment>
<protein>
    <submittedName>
        <fullName evidence="2">NUMOD1 domain-containing DNA-binding protein</fullName>
    </submittedName>
</protein>
<evidence type="ECO:0000313" key="3">
    <source>
        <dbReference type="Proteomes" id="UP001163821"/>
    </source>
</evidence>
<dbReference type="Pfam" id="PF07453">
    <property type="entry name" value="NUMOD1"/>
    <property type="match status" value="1"/>
</dbReference>
<evidence type="ECO:0000313" key="2">
    <source>
        <dbReference type="EMBL" id="MCW0484666.1"/>
    </source>
</evidence>
<evidence type="ECO:0000259" key="1">
    <source>
        <dbReference type="Pfam" id="PF07453"/>
    </source>
</evidence>
<dbReference type="Gene3D" id="1.10.10.10">
    <property type="entry name" value="Winged helix-like DNA-binding domain superfamily/Winged helix DNA-binding domain"/>
    <property type="match status" value="1"/>
</dbReference>
<dbReference type="GO" id="GO:0003677">
    <property type="term" value="F:DNA binding"/>
    <property type="evidence" value="ECO:0007669"/>
    <property type="project" value="UniProtKB-KW"/>
</dbReference>
<proteinExistence type="predicted"/>
<name>A0AA42C9Y8_9BACT</name>
<dbReference type="SUPFAM" id="SSF64496">
    <property type="entry name" value="DNA-binding domain of intron-encoded endonucleases"/>
    <property type="match status" value="1"/>
</dbReference>
<gene>
    <name evidence="2" type="ORF">N2K84_18170</name>
</gene>
<dbReference type="EMBL" id="JAPAAF010000045">
    <property type="protein sequence ID" value="MCW0484666.1"/>
    <property type="molecule type" value="Genomic_DNA"/>
</dbReference>
<reference evidence="2" key="1">
    <citation type="submission" date="2022-10" db="EMBL/GenBank/DDBJ databases">
        <title>Gaoshiqiia sediminis gen. nov., sp. nov., isolated from coastal sediment.</title>
        <authorList>
            <person name="Yu W.X."/>
            <person name="Mu D.S."/>
            <person name="Du J.Z."/>
            <person name="Liang Y.Q."/>
        </authorList>
    </citation>
    <scope>NUCLEOTIDE SEQUENCE</scope>
    <source>
        <strain evidence="2">A06</strain>
    </source>
</reference>
<sequence length="56" mass="6377">MRASNPNNRKVYQYDLDGNFIQEYRSVREASRITGVNNGNIHSVCNKIVNSSNGFQ</sequence>
<dbReference type="RefSeq" id="WP_282593255.1">
    <property type="nucleotide sequence ID" value="NZ_JAPAAF010000045.1"/>
</dbReference>
<dbReference type="AlphaFoldDB" id="A0AA42C9Y8"/>
<accession>A0AA42C9Y8</accession>
<feature type="domain" description="Nuclease-associated modular DNA-binding 1" evidence="1">
    <location>
        <begin position="10"/>
        <end position="41"/>
    </location>
</feature>
<dbReference type="InterPro" id="IPR003647">
    <property type="entry name" value="Intron_nuc_1_rpt"/>
</dbReference>
<dbReference type="SMART" id="SM00497">
    <property type="entry name" value="IENR1"/>
    <property type="match status" value="1"/>
</dbReference>